<organism evidence="6 7">
    <name type="scientific">Cylindrotheca closterium</name>
    <dbReference type="NCBI Taxonomy" id="2856"/>
    <lineage>
        <taxon>Eukaryota</taxon>
        <taxon>Sar</taxon>
        <taxon>Stramenopiles</taxon>
        <taxon>Ochrophyta</taxon>
        <taxon>Bacillariophyta</taxon>
        <taxon>Bacillariophyceae</taxon>
        <taxon>Bacillariophycidae</taxon>
        <taxon>Bacillariales</taxon>
        <taxon>Bacillariaceae</taxon>
        <taxon>Cylindrotheca</taxon>
    </lineage>
</organism>
<evidence type="ECO:0000313" key="7">
    <source>
        <dbReference type="Proteomes" id="UP001295423"/>
    </source>
</evidence>
<feature type="compositionally biased region" description="Basic and acidic residues" evidence="4">
    <location>
        <begin position="75"/>
        <end position="86"/>
    </location>
</feature>
<dbReference type="EMBL" id="CAKOGP040000557">
    <property type="protein sequence ID" value="CAJ1936479.1"/>
    <property type="molecule type" value="Genomic_DNA"/>
</dbReference>
<evidence type="ECO:0000256" key="4">
    <source>
        <dbReference type="SAM" id="MobiDB-lite"/>
    </source>
</evidence>
<dbReference type="CDD" id="cd11296">
    <property type="entry name" value="O-FucT_like"/>
    <property type="match status" value="1"/>
</dbReference>
<keyword evidence="7" id="KW-1185">Reference proteome</keyword>
<evidence type="ECO:0000256" key="1">
    <source>
        <dbReference type="ARBA" id="ARBA00022679"/>
    </source>
</evidence>
<dbReference type="PANTHER" id="PTHR31469">
    <property type="entry name" value="OS07G0633600 PROTEIN"/>
    <property type="match status" value="1"/>
</dbReference>
<feature type="region of interest" description="Disordered" evidence="4">
    <location>
        <begin position="62"/>
        <end position="88"/>
    </location>
</feature>
<feature type="transmembrane region" description="Helical" evidence="5">
    <location>
        <begin position="21"/>
        <end position="41"/>
    </location>
</feature>
<dbReference type="Pfam" id="PF10250">
    <property type="entry name" value="O-FucT"/>
    <property type="match status" value="1"/>
</dbReference>
<reference evidence="6" key="1">
    <citation type="submission" date="2023-08" db="EMBL/GenBank/DDBJ databases">
        <authorList>
            <person name="Audoor S."/>
            <person name="Bilcke G."/>
        </authorList>
    </citation>
    <scope>NUCLEOTIDE SEQUENCE</scope>
</reference>
<keyword evidence="5" id="KW-0812">Transmembrane</keyword>
<comment type="caution">
    <text evidence="6">The sequence shown here is derived from an EMBL/GenBank/DDBJ whole genome shotgun (WGS) entry which is preliminary data.</text>
</comment>
<name>A0AAD2FJX1_9STRA</name>
<evidence type="ECO:0000313" key="6">
    <source>
        <dbReference type="EMBL" id="CAJ1936479.1"/>
    </source>
</evidence>
<keyword evidence="5" id="KW-0472">Membrane</keyword>
<dbReference type="InterPro" id="IPR019378">
    <property type="entry name" value="GDP-Fuc_O-FucTrfase"/>
</dbReference>
<dbReference type="Gene3D" id="3.40.50.11340">
    <property type="match status" value="1"/>
</dbReference>
<evidence type="ECO:0008006" key="8">
    <source>
        <dbReference type="Google" id="ProtNLM"/>
    </source>
</evidence>
<keyword evidence="2" id="KW-0294">Fucose metabolism</keyword>
<dbReference type="GO" id="GO:0016740">
    <property type="term" value="F:transferase activity"/>
    <property type="evidence" value="ECO:0007669"/>
    <property type="project" value="UniProtKB-KW"/>
</dbReference>
<accession>A0AAD2FJX1</accession>
<gene>
    <name evidence="6" type="ORF">CYCCA115_LOCUS5212</name>
</gene>
<protein>
    <recommendedName>
        <fullName evidence="8">O-fucosyltransferase family protein</fullName>
    </recommendedName>
</protein>
<keyword evidence="3" id="KW-0119">Carbohydrate metabolism</keyword>
<dbReference type="Proteomes" id="UP001295423">
    <property type="component" value="Unassembled WGS sequence"/>
</dbReference>
<dbReference type="GO" id="GO:0006004">
    <property type="term" value="P:fucose metabolic process"/>
    <property type="evidence" value="ECO:0007669"/>
    <property type="project" value="UniProtKB-KW"/>
</dbReference>
<dbReference type="Gene3D" id="3.40.50.11350">
    <property type="match status" value="1"/>
</dbReference>
<evidence type="ECO:0000256" key="5">
    <source>
        <dbReference type="SAM" id="Phobius"/>
    </source>
</evidence>
<proteinExistence type="predicted"/>
<keyword evidence="5" id="KW-1133">Transmembrane helix</keyword>
<keyword evidence="1" id="KW-0808">Transferase</keyword>
<evidence type="ECO:0000256" key="2">
    <source>
        <dbReference type="ARBA" id="ARBA00023253"/>
    </source>
</evidence>
<dbReference type="AlphaFoldDB" id="A0AAD2FJX1"/>
<evidence type="ECO:0000256" key="3">
    <source>
        <dbReference type="ARBA" id="ARBA00023277"/>
    </source>
</evidence>
<dbReference type="PANTHER" id="PTHR31469:SF8">
    <property type="entry name" value="OS07G0641000 PROTEIN"/>
    <property type="match status" value="1"/>
</dbReference>
<sequence length="578" mass="66713">MPIKLASKKKSSSSSPFSTKYIILLLIGAITAVVFFNVGYVSKIVPDDLIMVNPMNKKSFQDGTKFLNSAPRPTDPPRQHAPDDHQVAGLNCDRFGGPSPEIAKEMVYWRDIPADAKFVSPFAGHGPERKYLTFEPDEGGWNNIRMGLETVVALAHAMGRTLVLPPEQGIYLMRKEDSKKKNRFTFRDFFHFESIEKEHPGVKIISMEEFLEQEVKTGQFKDEYGQPMYPPDTVDTSTLDGHPRNGREFWHWLRKASKAPVWNFDECVVGIPAQPGPGTEKRLHDTFEEAVIRKFRNPAKYRDNPTQVNSIPALRLAEMLAYRTGVCQYSNKFQNAKVMHFMGDNASGARLLVHFYAFLFFEDWKQDLIAKRFIRDHLRYIDEIQCGAARVVNALRKISRDNGDPNGEYNSFHIRRGDFQYKDTRVEAEVIYKNMRNELVENSTVFIATDERDKSFFDPLKEHYHLYFLDDFNDELLEVNKNYVGMLDQLVASRGRVFSGAFYSTFTNYINRVRGYHSQKNKLPGYEMGAIDSYYYIPKGTKTFMKHYHSIQSPIWAQEFPIGWRDIDHDVDEASIIS</sequence>